<keyword evidence="3" id="KW-0132">Cell division</keyword>
<sequence length="225" mass="24781">MMLRVSGEHDLKRVEKGTGERKGVLIILIVATVVAVVCGAIPSIWAVRAGVLVALVGAWVSVFMAWRQVDAIRQMHFDALKDLRHAASEQEKRHHAESMEIIDTFSRRVGSISKTLADTRAKLDRAENELSTLRGDKAALQYKVTAGNKKVASLEMRITELETELDALLADGRSGRLTTLRTVTDAGVPTAEEIWERGNDATIADLSRVAFPRLSDETSEARRHA</sequence>
<accession>A0A7K0J4V6</accession>
<protein>
    <submittedName>
        <fullName evidence="3">Cell division topological specificity factor MinE</fullName>
    </submittedName>
</protein>
<dbReference type="RefSeq" id="WP_154561640.1">
    <property type="nucleotide sequence ID" value="NZ_VUMG01000001.1"/>
</dbReference>
<dbReference type="Gene3D" id="1.20.5.340">
    <property type="match status" value="1"/>
</dbReference>
<evidence type="ECO:0000256" key="2">
    <source>
        <dbReference type="SAM" id="Phobius"/>
    </source>
</evidence>
<name>A0A7K0J4V6_9ACTN</name>
<proteinExistence type="predicted"/>
<keyword evidence="3" id="KW-0131">Cell cycle</keyword>
<feature type="coiled-coil region" evidence="1">
    <location>
        <begin position="109"/>
        <end position="171"/>
    </location>
</feature>
<organism evidence="3 4">
    <name type="scientific">Cutibacterium porci</name>
    <dbReference type="NCBI Taxonomy" id="2605781"/>
    <lineage>
        <taxon>Bacteria</taxon>
        <taxon>Bacillati</taxon>
        <taxon>Actinomycetota</taxon>
        <taxon>Actinomycetes</taxon>
        <taxon>Propionibacteriales</taxon>
        <taxon>Propionibacteriaceae</taxon>
        <taxon>Cutibacterium</taxon>
    </lineage>
</organism>
<gene>
    <name evidence="3" type="ORF">FYJ43_02630</name>
</gene>
<dbReference type="GO" id="GO:0051301">
    <property type="term" value="P:cell division"/>
    <property type="evidence" value="ECO:0007669"/>
    <property type="project" value="UniProtKB-KW"/>
</dbReference>
<reference evidence="3 4" key="1">
    <citation type="submission" date="2019-08" db="EMBL/GenBank/DDBJ databases">
        <title>In-depth cultivation of the pig gut microbiome towards novel bacterial diversity and tailored functional studies.</title>
        <authorList>
            <person name="Wylensek D."/>
            <person name="Hitch T.C.A."/>
            <person name="Clavel T."/>
        </authorList>
    </citation>
    <scope>NUCLEOTIDE SEQUENCE [LARGE SCALE GENOMIC DNA]</scope>
    <source>
        <strain evidence="3 4">WCA-380-WT-3A</strain>
    </source>
</reference>
<dbReference type="Proteomes" id="UP000466104">
    <property type="component" value="Unassembled WGS sequence"/>
</dbReference>
<evidence type="ECO:0000256" key="1">
    <source>
        <dbReference type="SAM" id="Coils"/>
    </source>
</evidence>
<feature type="transmembrane region" description="Helical" evidence="2">
    <location>
        <begin position="23"/>
        <end position="43"/>
    </location>
</feature>
<keyword evidence="4" id="KW-1185">Reference proteome</keyword>
<dbReference type="EMBL" id="VUMG01000001">
    <property type="protein sequence ID" value="MSS44964.1"/>
    <property type="molecule type" value="Genomic_DNA"/>
</dbReference>
<keyword evidence="2" id="KW-0472">Membrane</keyword>
<feature type="transmembrane region" description="Helical" evidence="2">
    <location>
        <begin position="49"/>
        <end position="66"/>
    </location>
</feature>
<dbReference type="AlphaFoldDB" id="A0A7K0J4V6"/>
<comment type="caution">
    <text evidence="3">The sequence shown here is derived from an EMBL/GenBank/DDBJ whole genome shotgun (WGS) entry which is preliminary data.</text>
</comment>
<keyword evidence="1" id="KW-0175">Coiled coil</keyword>
<evidence type="ECO:0000313" key="3">
    <source>
        <dbReference type="EMBL" id="MSS44964.1"/>
    </source>
</evidence>
<evidence type="ECO:0000313" key="4">
    <source>
        <dbReference type="Proteomes" id="UP000466104"/>
    </source>
</evidence>
<keyword evidence="2" id="KW-1133">Transmembrane helix</keyword>
<keyword evidence="2" id="KW-0812">Transmembrane</keyword>